<name>Q0UPU7_PHANO</name>
<dbReference type="EMBL" id="CH445333">
    <property type="protein sequence ID" value="EAT86048.1"/>
    <property type="molecule type" value="Genomic_DNA"/>
</dbReference>
<reference evidence="2" key="1">
    <citation type="journal article" date="2007" name="Plant Cell">
        <title>Dothideomycete-plant interactions illuminated by genome sequencing and EST analysis of the wheat pathogen Stagonospora nodorum.</title>
        <authorList>
            <person name="Hane J.K."/>
            <person name="Lowe R.G."/>
            <person name="Solomon P.S."/>
            <person name="Tan K.C."/>
            <person name="Schoch C.L."/>
            <person name="Spatafora J.W."/>
            <person name="Crous P.W."/>
            <person name="Kodira C."/>
            <person name="Birren B.W."/>
            <person name="Galagan J.E."/>
            <person name="Torriani S.F."/>
            <person name="McDonald B.A."/>
            <person name="Oliver R.P."/>
        </authorList>
    </citation>
    <scope>NUCLEOTIDE SEQUENCE [LARGE SCALE GENOMIC DNA]</scope>
    <source>
        <strain evidence="2">SN15 / ATCC MYA-4574 / FGSC 10173</strain>
    </source>
</reference>
<evidence type="ECO:0000313" key="2">
    <source>
        <dbReference type="Proteomes" id="UP000001055"/>
    </source>
</evidence>
<dbReference type="RefSeq" id="XP_001796600.1">
    <property type="nucleotide sequence ID" value="XM_001796548.1"/>
</dbReference>
<dbReference type="eggNOG" id="ENOG502TG2W">
    <property type="taxonomic scope" value="Eukaryota"/>
</dbReference>
<proteinExistence type="predicted"/>
<dbReference type="KEGG" id="pno:SNOG_06217"/>
<sequence>MPKFKCCIVVPSNLKSFVYQRKTVPSTSSIPLTDRIPPQNNLALLPIISPNPANDPTISAPELPHPSVLTQIPAVVPVHAQNSLTQTKPTLQLAVSEQRIGCGFPGSSSTHLNLAESKQTPLPSDSLAHAQDEVPLLLLQRRRNSQLESQAVDVQTPFVQALPALHLLPHKPQWSLEVRTSWQLPLQRATPLPVQTGVGVGRPELGVEEVRVTSVDD</sequence>
<organism evidence="1 2">
    <name type="scientific">Phaeosphaeria nodorum (strain SN15 / ATCC MYA-4574 / FGSC 10173)</name>
    <name type="common">Glume blotch fungus</name>
    <name type="synonym">Parastagonospora nodorum</name>
    <dbReference type="NCBI Taxonomy" id="321614"/>
    <lineage>
        <taxon>Eukaryota</taxon>
        <taxon>Fungi</taxon>
        <taxon>Dikarya</taxon>
        <taxon>Ascomycota</taxon>
        <taxon>Pezizomycotina</taxon>
        <taxon>Dothideomycetes</taxon>
        <taxon>Pleosporomycetidae</taxon>
        <taxon>Pleosporales</taxon>
        <taxon>Pleosporineae</taxon>
        <taxon>Phaeosphaeriaceae</taxon>
        <taxon>Parastagonospora</taxon>
    </lineage>
</organism>
<accession>Q0UPU7</accession>
<dbReference type="InParanoid" id="Q0UPU7"/>
<dbReference type="AlphaFoldDB" id="Q0UPU7"/>
<gene>
    <name evidence="1" type="ORF">SNOG_06217</name>
</gene>
<dbReference type="Proteomes" id="UP000001055">
    <property type="component" value="Unassembled WGS sequence"/>
</dbReference>
<dbReference type="GeneID" id="5973479"/>
<dbReference type="HOGENOM" id="CLU_1272703_0_0_1"/>
<protein>
    <submittedName>
        <fullName evidence="1">Uncharacterized protein</fullName>
    </submittedName>
</protein>
<evidence type="ECO:0000313" key="1">
    <source>
        <dbReference type="EMBL" id="EAT86048.1"/>
    </source>
</evidence>